<evidence type="ECO:0000313" key="3">
    <source>
        <dbReference type="Proteomes" id="UP001642409"/>
    </source>
</evidence>
<dbReference type="EMBL" id="CATOUU010000052">
    <property type="protein sequence ID" value="CAI9914537.1"/>
    <property type="molecule type" value="Genomic_DNA"/>
</dbReference>
<evidence type="ECO:0000313" key="2">
    <source>
        <dbReference type="EMBL" id="CAL6052387.1"/>
    </source>
</evidence>
<reference evidence="2 3" key="2">
    <citation type="submission" date="2024-07" db="EMBL/GenBank/DDBJ databases">
        <authorList>
            <person name="Akdeniz Z."/>
        </authorList>
    </citation>
    <scope>NUCLEOTIDE SEQUENCE [LARGE SCALE GENOMIC DNA]</scope>
</reference>
<keyword evidence="3" id="KW-1185">Reference proteome</keyword>
<dbReference type="EMBL" id="CAXDID020000192">
    <property type="protein sequence ID" value="CAL6052387.1"/>
    <property type="molecule type" value="Genomic_DNA"/>
</dbReference>
<evidence type="ECO:0000313" key="1">
    <source>
        <dbReference type="EMBL" id="CAI9914537.1"/>
    </source>
</evidence>
<name>A0AA86N7W7_9EUKA</name>
<gene>
    <name evidence="1" type="ORF">HINF_LOCUS2182</name>
    <name evidence="2" type="ORF">HINF_LOCUS44824</name>
</gene>
<reference evidence="1" key="1">
    <citation type="submission" date="2023-06" db="EMBL/GenBank/DDBJ databases">
        <authorList>
            <person name="Kurt Z."/>
        </authorList>
    </citation>
    <scope>NUCLEOTIDE SEQUENCE</scope>
</reference>
<dbReference type="AlphaFoldDB" id="A0AA86N7W7"/>
<proteinExistence type="predicted"/>
<protein>
    <submittedName>
        <fullName evidence="2">Hypothetical_protein</fullName>
    </submittedName>
</protein>
<sequence length="311" mass="33518">MNSVCIKVVGEPCENDSDCFTNSCYYTDTNTGKKKCAVKETCESNQIPIYKDKATSICLKKGGEDCSNSDECAYGCFSYRPGPSATSTKCAGAYEPACDPNEHVGVIKSVDNVMKCYLIPEEDCTIQSEEICQFECMKDLGANSSLRCSKEIVSCSSPQTPFISASKSVICKLDNNLVCTTDSECASGICYPVINSVISKCASSPIICTEPGTIQALDLQLTPICIKNAGEICTSEGSDPTCFSGICAQIRNDPLTLKCVPKQSITVCSSCDPSKKCVNDPLEALCLLKNGQITVKLTRARTRVLFQGRRK</sequence>
<comment type="caution">
    <text evidence="1">The sequence shown here is derived from an EMBL/GenBank/DDBJ whole genome shotgun (WGS) entry which is preliminary data.</text>
</comment>
<organism evidence="1">
    <name type="scientific">Hexamita inflata</name>
    <dbReference type="NCBI Taxonomy" id="28002"/>
    <lineage>
        <taxon>Eukaryota</taxon>
        <taxon>Metamonada</taxon>
        <taxon>Diplomonadida</taxon>
        <taxon>Hexamitidae</taxon>
        <taxon>Hexamitinae</taxon>
        <taxon>Hexamita</taxon>
    </lineage>
</organism>
<dbReference type="Proteomes" id="UP001642409">
    <property type="component" value="Unassembled WGS sequence"/>
</dbReference>
<accession>A0AA86N7W7</accession>